<protein>
    <submittedName>
        <fullName evidence="1">Uncharacterized protein</fullName>
    </submittedName>
</protein>
<dbReference type="OMA" id="YPSDLFH"/>
<dbReference type="HOGENOM" id="CLU_157366_0_0_1"/>
<dbReference type="AlphaFoldDB" id="F0UGU6"/>
<accession>F0UGU6</accession>
<sequence>MLPLPPPLTIPSRNLRRCEYAETWFCCWRKQKLPRPERKKALLLLKAYPSDLFHPGKDDGDAQEEMLRVTSGRSFDRALALPAPLLASSNIHSTDRVLREFKAKSPPNTERRPLRTVLLTATPYSSQGLSREQ</sequence>
<dbReference type="Proteomes" id="UP000008142">
    <property type="component" value="Unassembled WGS sequence"/>
</dbReference>
<organism evidence="2">
    <name type="scientific">Ajellomyces capsulatus (strain H88)</name>
    <name type="common">Darling's disease fungus</name>
    <name type="synonym">Histoplasma capsulatum</name>
    <dbReference type="NCBI Taxonomy" id="544711"/>
    <lineage>
        <taxon>Eukaryota</taxon>
        <taxon>Fungi</taxon>
        <taxon>Dikarya</taxon>
        <taxon>Ascomycota</taxon>
        <taxon>Pezizomycotina</taxon>
        <taxon>Eurotiomycetes</taxon>
        <taxon>Eurotiomycetidae</taxon>
        <taxon>Onygenales</taxon>
        <taxon>Ajellomycetaceae</taxon>
        <taxon>Histoplasma</taxon>
    </lineage>
</organism>
<name>F0UGU6_AJEC8</name>
<evidence type="ECO:0000313" key="2">
    <source>
        <dbReference type="Proteomes" id="UP000008142"/>
    </source>
</evidence>
<dbReference type="EMBL" id="DS990638">
    <property type="protein sequence ID" value="EGC45185.1"/>
    <property type="molecule type" value="Genomic_DNA"/>
</dbReference>
<gene>
    <name evidence="1" type="ORF">HCEG_04400</name>
</gene>
<reference evidence="2" key="1">
    <citation type="submission" date="2008-07" db="EMBL/GenBank/DDBJ databases">
        <title>Annotation of Ajellomyces capsulatus strain H88.</title>
        <authorList>
            <person name="Champion M."/>
            <person name="Cuomo C."/>
            <person name="Ma L.-J."/>
            <person name="Henn M.R."/>
            <person name="Sil A."/>
            <person name="Goldman B."/>
            <person name="Young S.K."/>
            <person name="Kodira C.D."/>
            <person name="Zeng Q."/>
            <person name="Koehrsen M."/>
            <person name="Alvarado L."/>
            <person name="Berlin A."/>
            <person name="Borenstein D."/>
            <person name="Chen Z."/>
            <person name="Engels R."/>
            <person name="Freedman E."/>
            <person name="Gellesch M."/>
            <person name="Goldberg J."/>
            <person name="Griggs A."/>
            <person name="Gujja S."/>
            <person name="Heiman D."/>
            <person name="Hepburn T."/>
            <person name="Howarth C."/>
            <person name="Jen D."/>
            <person name="Larson L."/>
            <person name="Lewis B."/>
            <person name="Mehta T."/>
            <person name="Park D."/>
            <person name="Pearson M."/>
            <person name="Roberts A."/>
            <person name="Saif S."/>
            <person name="Shea T."/>
            <person name="Shenoy N."/>
            <person name="Sisk P."/>
            <person name="Stolte C."/>
            <person name="Sykes S."/>
            <person name="Walk T."/>
            <person name="White J."/>
            <person name="Yandava C."/>
            <person name="Klein B."/>
            <person name="McEwen J.G."/>
            <person name="Puccia R."/>
            <person name="Goldman G.H."/>
            <person name="Felipe M.S."/>
            <person name="Nino-Vega G."/>
            <person name="San-Blas G."/>
            <person name="Taylor J."/>
            <person name="Mendoza L."/>
            <person name="Galagan J."/>
            <person name="Nusbaum C."/>
            <person name="Birren B."/>
        </authorList>
    </citation>
    <scope>NUCLEOTIDE SEQUENCE [LARGE SCALE GENOMIC DNA]</scope>
    <source>
        <strain evidence="2">H88</strain>
    </source>
</reference>
<evidence type="ECO:0000313" key="1">
    <source>
        <dbReference type="EMBL" id="EGC45185.1"/>
    </source>
</evidence>
<proteinExistence type="predicted"/>